<evidence type="ECO:0000313" key="10">
    <source>
        <dbReference type="Proteomes" id="UP000294958"/>
    </source>
</evidence>
<keyword evidence="10" id="KW-1185">Reference proteome</keyword>
<accession>A0A011TZK3</accession>
<comment type="cofactor">
    <cofactor evidence="1 6">
        <name>pyridoxal 5'-phosphate</name>
        <dbReference type="ChEBI" id="CHEBI:597326"/>
    </cofactor>
</comment>
<dbReference type="Proteomes" id="UP000019849">
    <property type="component" value="Unassembled WGS sequence"/>
</dbReference>
<organism evidence="7 9">
    <name type="scientific">Aquamicrobium defluvii</name>
    <dbReference type="NCBI Taxonomy" id="69279"/>
    <lineage>
        <taxon>Bacteria</taxon>
        <taxon>Pseudomonadati</taxon>
        <taxon>Pseudomonadota</taxon>
        <taxon>Alphaproteobacteria</taxon>
        <taxon>Hyphomicrobiales</taxon>
        <taxon>Phyllobacteriaceae</taxon>
        <taxon>Aquamicrobium</taxon>
    </lineage>
</organism>
<dbReference type="SUPFAM" id="SSF56752">
    <property type="entry name" value="D-aminoacid aminotransferase-like PLP-dependent enzymes"/>
    <property type="match status" value="1"/>
</dbReference>
<dbReference type="InterPro" id="IPR043132">
    <property type="entry name" value="BCAT-like_C"/>
</dbReference>
<dbReference type="InterPro" id="IPR036038">
    <property type="entry name" value="Aminotransferase-like"/>
</dbReference>
<dbReference type="Gene3D" id="3.20.10.10">
    <property type="entry name" value="D-amino Acid Aminotransferase, subunit A, domain 2"/>
    <property type="match status" value="1"/>
</dbReference>
<dbReference type="RefSeq" id="WP_035024609.1">
    <property type="nucleotide sequence ID" value="NZ_KK073880.1"/>
</dbReference>
<dbReference type="EMBL" id="JENY01000006">
    <property type="protein sequence ID" value="EXL09552.1"/>
    <property type="molecule type" value="Genomic_DNA"/>
</dbReference>
<evidence type="ECO:0000313" key="9">
    <source>
        <dbReference type="Proteomes" id="UP000019849"/>
    </source>
</evidence>
<sequence length="221" mass="24203">MPAESPLRDGNGPGFKLIETLRWEPASGFLRLGRHLDRLAGSARELGFSYDPGRTRQALEHAVAGKEMPLRLRLLLEPNGSPEATAQPFQPLPEGAVWKLRLAAARLSSTDRLLRHKTTRRETYERARAEYPATEADEVLLCNERGEICEGTITNLFVEFGDGILVTPPLGCGLLAGVLRKELIDQGRAVEGVMTPETLGSARAIFMGNSLRGLIPARLLP</sequence>
<dbReference type="OrthoDB" id="9809239at2"/>
<dbReference type="HOGENOM" id="CLU_020844_6_1_5"/>
<dbReference type="Proteomes" id="UP000294958">
    <property type="component" value="Unassembled WGS sequence"/>
</dbReference>
<evidence type="ECO:0000256" key="3">
    <source>
        <dbReference type="ARBA" id="ARBA00014472"/>
    </source>
</evidence>
<evidence type="ECO:0000256" key="5">
    <source>
        <dbReference type="RuleBase" id="RU004106"/>
    </source>
</evidence>
<keyword evidence="4 6" id="KW-0663">Pyridoxal phosphate</keyword>
<dbReference type="STRING" id="69279.BG36_20645"/>
<dbReference type="InterPro" id="IPR001544">
    <property type="entry name" value="Aminotrans_IV"/>
</dbReference>
<dbReference type="AlphaFoldDB" id="A0A011TZK3"/>
<dbReference type="InterPro" id="IPR043131">
    <property type="entry name" value="BCAT-like_N"/>
</dbReference>
<dbReference type="InterPro" id="IPR018300">
    <property type="entry name" value="Aminotrans_IV_CS"/>
</dbReference>
<evidence type="ECO:0000313" key="8">
    <source>
        <dbReference type="EMBL" id="TDR34298.1"/>
    </source>
</evidence>
<dbReference type="PATRIC" id="fig|69279.3.peg.1068"/>
<dbReference type="Gene3D" id="3.30.470.10">
    <property type="match status" value="1"/>
</dbReference>
<evidence type="ECO:0000256" key="4">
    <source>
        <dbReference type="ARBA" id="ARBA00022898"/>
    </source>
</evidence>
<evidence type="ECO:0000313" key="7">
    <source>
        <dbReference type="EMBL" id="EXL09552.1"/>
    </source>
</evidence>
<dbReference type="PROSITE" id="PS00770">
    <property type="entry name" value="AA_TRANSFER_CLASS_4"/>
    <property type="match status" value="1"/>
</dbReference>
<evidence type="ECO:0000256" key="1">
    <source>
        <dbReference type="ARBA" id="ARBA00001933"/>
    </source>
</evidence>
<keyword evidence="8" id="KW-0456">Lyase</keyword>
<reference evidence="8 10" key="2">
    <citation type="submission" date="2019-03" db="EMBL/GenBank/DDBJ databases">
        <title>Genomic Encyclopedia of Type Strains, Phase IV (KMG-IV): sequencing the most valuable type-strain genomes for metagenomic binning, comparative biology and taxonomic classification.</title>
        <authorList>
            <person name="Goeker M."/>
        </authorList>
    </citation>
    <scope>NUCLEOTIDE SEQUENCE [LARGE SCALE GENOMIC DNA]</scope>
    <source>
        <strain evidence="8 10">DSM 11603</strain>
    </source>
</reference>
<comment type="caution">
    <text evidence="7">The sequence shown here is derived from an EMBL/GenBank/DDBJ whole genome shotgun (WGS) entry which is preliminary data.</text>
</comment>
<dbReference type="Pfam" id="PF01063">
    <property type="entry name" value="Aminotran_4"/>
    <property type="match status" value="1"/>
</dbReference>
<comment type="similarity">
    <text evidence="2 5">Belongs to the class-IV pyridoxal-phosphate-dependent aminotransferase family.</text>
</comment>
<dbReference type="EMBL" id="SNZF01000015">
    <property type="protein sequence ID" value="TDR34298.1"/>
    <property type="molecule type" value="Genomic_DNA"/>
</dbReference>
<evidence type="ECO:0000256" key="6">
    <source>
        <dbReference type="RuleBase" id="RU004516"/>
    </source>
</evidence>
<dbReference type="eggNOG" id="COG0115">
    <property type="taxonomic scope" value="Bacteria"/>
</dbReference>
<protein>
    <recommendedName>
        <fullName evidence="3">Probable branched-chain-amino-acid aminotransferase</fullName>
    </recommendedName>
</protein>
<dbReference type="NCBIfam" id="NF005731">
    <property type="entry name" value="PRK07546.1-5"/>
    <property type="match status" value="1"/>
</dbReference>
<reference evidence="7 9" key="1">
    <citation type="submission" date="2014-02" db="EMBL/GenBank/DDBJ databases">
        <title>Aquamicrobium defluvii Genome sequencing.</title>
        <authorList>
            <person name="Wang X."/>
        </authorList>
    </citation>
    <scope>NUCLEOTIDE SEQUENCE [LARGE SCALE GENOMIC DNA]</scope>
    <source>
        <strain evidence="7 9">W13Z1</strain>
    </source>
</reference>
<evidence type="ECO:0000256" key="2">
    <source>
        <dbReference type="ARBA" id="ARBA00009320"/>
    </source>
</evidence>
<dbReference type="NCBIfam" id="NF005729">
    <property type="entry name" value="PRK07546.1-3"/>
    <property type="match status" value="1"/>
</dbReference>
<proteinExistence type="inferred from homology"/>
<name>A0A011TZK3_9HYPH</name>
<gene>
    <name evidence="7" type="ORF">BG36_20645</name>
    <name evidence="8" type="ORF">DES43_11567</name>
</gene>
<dbReference type="GO" id="GO:0016829">
    <property type="term" value="F:lyase activity"/>
    <property type="evidence" value="ECO:0007669"/>
    <property type="project" value="UniProtKB-KW"/>
</dbReference>